<evidence type="ECO:0000256" key="1">
    <source>
        <dbReference type="ARBA" id="ARBA00038158"/>
    </source>
</evidence>
<dbReference type="CDD" id="cd02440">
    <property type="entry name" value="AdoMet_MTases"/>
    <property type="match status" value="1"/>
</dbReference>
<dbReference type="PANTHER" id="PTHR43591:SF10">
    <property type="entry name" value="ABC TRANSMEMBRANE TYPE-1 DOMAIN-CONTAINING PROTEIN-RELATED"/>
    <property type="match status" value="1"/>
</dbReference>
<evidence type="ECO:0008006" key="5">
    <source>
        <dbReference type="Google" id="ProtNLM"/>
    </source>
</evidence>
<protein>
    <recommendedName>
        <fullName evidence="5">Methyltransferase domain-containing protein</fullName>
    </recommendedName>
</protein>
<dbReference type="EMBL" id="JAWRVI010000001">
    <property type="protein sequence ID" value="KAK4095206.1"/>
    <property type="molecule type" value="Genomic_DNA"/>
</dbReference>
<accession>A0ABR0CH02</accession>
<gene>
    <name evidence="3" type="ORF">Purlil1_2</name>
</gene>
<evidence type="ECO:0000256" key="2">
    <source>
        <dbReference type="SAM" id="MobiDB-lite"/>
    </source>
</evidence>
<name>A0ABR0CH02_PURLI</name>
<comment type="similarity">
    <text evidence="1">Belongs to the methyltransferase superfamily. LaeA methyltransferase family.</text>
</comment>
<organism evidence="3 4">
    <name type="scientific">Purpureocillium lilacinum</name>
    <name type="common">Paecilomyces lilacinus</name>
    <dbReference type="NCBI Taxonomy" id="33203"/>
    <lineage>
        <taxon>Eukaryota</taxon>
        <taxon>Fungi</taxon>
        <taxon>Dikarya</taxon>
        <taxon>Ascomycota</taxon>
        <taxon>Pezizomycotina</taxon>
        <taxon>Sordariomycetes</taxon>
        <taxon>Hypocreomycetidae</taxon>
        <taxon>Hypocreales</taxon>
        <taxon>Ophiocordycipitaceae</taxon>
        <taxon>Purpureocillium</taxon>
    </lineage>
</organism>
<dbReference type="InterPro" id="IPR029063">
    <property type="entry name" value="SAM-dependent_MTases_sf"/>
</dbReference>
<feature type="region of interest" description="Disordered" evidence="2">
    <location>
        <begin position="350"/>
        <end position="394"/>
    </location>
</feature>
<dbReference type="PANTHER" id="PTHR43591">
    <property type="entry name" value="METHYLTRANSFERASE"/>
    <property type="match status" value="1"/>
</dbReference>
<reference evidence="3 4" key="1">
    <citation type="journal article" date="2024" name="Microbiol. Resour. Announc.">
        <title>Genome annotations for the ascomycete fungi Trichoderma harzianum, Trichoderma aggressivum, and Purpureocillium lilacinum.</title>
        <authorList>
            <person name="Beijen E.P.W."/>
            <person name="Ohm R.A."/>
        </authorList>
    </citation>
    <scope>NUCLEOTIDE SEQUENCE [LARGE SCALE GENOMIC DNA]</scope>
    <source>
        <strain evidence="3 4">CBS 150709</strain>
    </source>
</reference>
<feature type="region of interest" description="Disordered" evidence="2">
    <location>
        <begin position="1"/>
        <end position="23"/>
    </location>
</feature>
<dbReference type="SUPFAM" id="SSF53335">
    <property type="entry name" value="S-adenosyl-L-methionine-dependent methyltransferases"/>
    <property type="match status" value="1"/>
</dbReference>
<keyword evidence="4" id="KW-1185">Reference proteome</keyword>
<comment type="caution">
    <text evidence="3">The sequence shown here is derived from an EMBL/GenBank/DDBJ whole genome shotgun (WGS) entry which is preliminary data.</text>
</comment>
<dbReference type="Proteomes" id="UP001287286">
    <property type="component" value="Unassembled WGS sequence"/>
</dbReference>
<dbReference type="Gene3D" id="3.40.50.150">
    <property type="entry name" value="Vaccinia Virus protein VP39"/>
    <property type="match status" value="1"/>
</dbReference>
<evidence type="ECO:0000313" key="3">
    <source>
        <dbReference type="EMBL" id="KAK4095206.1"/>
    </source>
</evidence>
<feature type="compositionally biased region" description="Polar residues" evidence="2">
    <location>
        <begin position="365"/>
        <end position="376"/>
    </location>
</feature>
<sequence length="857" mass="96408">MAETSDPPDEQTPADAGDADSAVDEGSIYDYPIINGRTFPRSSTTEYWCPNDDRQQNGLDIAHYFMRMLKGEVPIDRFDRVLDIGTGTGIWAIEMADEFPSAEVIGTDISPRQPPWVPPNCVFHIEDAQLEWTYALESFDFIHIRGLYGSIGSWEKLYCQTYDALRPGGWIESTEISILVQSDAQAVRNDPDHIFWRWAKVLWEGADRMGKTLRIADDGEMPRLIGDGGLVDVREIRYKVPIGFSSRDPTENEIGKYNLEFMLESLEGFALFILKEIMGWKYDDIQEFVTQMHTAICNPKLRPYYYMPTIRDLHLAALLLQAGLVLAVPPGRTRMFQVWKLIAGGPPFGTTDTGRRLPARPPETAVSSVSTQATNLTEEKHEAPSRSMACGKTGPRRLHTQYLSLPPSLAMATGQLPEFIVTKPVDFESTQNRPHASSTASVQKEKRWEPIARNLLTKKLPQTEQDWDRVLRTQDDVNRVMQRIVLSHLTPTAKAALSWRGRFGECSKHFELLAGDKTNKNPIELFRLAVIALSEVAIKEGLPSDETYEYLRLCLRRYPRSAKQLGDESLRKTVKAVREGIQFVEGFTDILGPRSNELPLYVKSWTTVFHDYTAECGEYIAQQKHRVYRPEKKLQSGCLSVINVVYLLLGGECSGRSPRTIRDIFLPNDTLDCQSWSGSDLPPRSLLQSCNPFSPAPGRGESVKLFSFGDRAVELKQAAISDILTDVIISRPIQKARGLYSFGLPLASKEYFTAIIEKSVKLKHWAFKQGITLETLLNLPAEAFRTEVGTATWPTSGGALLLPLTNGAVDVKLLHRDTGTARRKVWHPNHIMYLAHEGLAAINGSIHYIYAPLRRPL</sequence>
<proteinExistence type="inferred from homology"/>
<evidence type="ECO:0000313" key="4">
    <source>
        <dbReference type="Proteomes" id="UP001287286"/>
    </source>
</evidence>
<dbReference type="Pfam" id="PF13489">
    <property type="entry name" value="Methyltransf_23"/>
    <property type="match status" value="1"/>
</dbReference>